<keyword evidence="11" id="KW-1185">Reference proteome</keyword>
<dbReference type="Pfam" id="PF00067">
    <property type="entry name" value="p450"/>
    <property type="match status" value="1"/>
</dbReference>
<dbReference type="PRINTS" id="PR00385">
    <property type="entry name" value="P450"/>
</dbReference>
<dbReference type="InterPro" id="IPR001128">
    <property type="entry name" value="Cyt_P450"/>
</dbReference>
<dbReference type="OrthoDB" id="1470350at2759"/>
<dbReference type="PANTHER" id="PTHR24305:SF166">
    <property type="entry name" value="CYTOCHROME P450 12A4, MITOCHONDRIAL-RELATED"/>
    <property type="match status" value="1"/>
</dbReference>
<evidence type="ECO:0000256" key="2">
    <source>
        <dbReference type="ARBA" id="ARBA00005179"/>
    </source>
</evidence>
<accession>A0A371DPI5</accession>
<dbReference type="GO" id="GO:0005506">
    <property type="term" value="F:iron ion binding"/>
    <property type="evidence" value="ECO:0007669"/>
    <property type="project" value="InterPro"/>
</dbReference>
<dbReference type="PANTHER" id="PTHR24305">
    <property type="entry name" value="CYTOCHROME P450"/>
    <property type="match status" value="1"/>
</dbReference>
<evidence type="ECO:0000256" key="5">
    <source>
        <dbReference type="ARBA" id="ARBA00022723"/>
    </source>
</evidence>
<evidence type="ECO:0000313" key="11">
    <source>
        <dbReference type="Proteomes" id="UP000256964"/>
    </source>
</evidence>
<organism evidence="10 11">
    <name type="scientific">Lentinus brumalis</name>
    <dbReference type="NCBI Taxonomy" id="2498619"/>
    <lineage>
        <taxon>Eukaryota</taxon>
        <taxon>Fungi</taxon>
        <taxon>Dikarya</taxon>
        <taxon>Basidiomycota</taxon>
        <taxon>Agaricomycotina</taxon>
        <taxon>Agaricomycetes</taxon>
        <taxon>Polyporales</taxon>
        <taxon>Polyporaceae</taxon>
        <taxon>Lentinus</taxon>
    </lineage>
</organism>
<dbReference type="Proteomes" id="UP000256964">
    <property type="component" value="Unassembled WGS sequence"/>
</dbReference>
<evidence type="ECO:0000256" key="4">
    <source>
        <dbReference type="ARBA" id="ARBA00022617"/>
    </source>
</evidence>
<dbReference type="InterPro" id="IPR002401">
    <property type="entry name" value="Cyt_P450_E_grp-I"/>
</dbReference>
<keyword evidence="4 9" id="KW-0349">Heme</keyword>
<dbReference type="GO" id="GO:0020037">
    <property type="term" value="F:heme binding"/>
    <property type="evidence" value="ECO:0007669"/>
    <property type="project" value="InterPro"/>
</dbReference>
<evidence type="ECO:0000256" key="6">
    <source>
        <dbReference type="ARBA" id="ARBA00023002"/>
    </source>
</evidence>
<comment type="similarity">
    <text evidence="3">Belongs to the cytochrome P450 family.</text>
</comment>
<keyword evidence="8" id="KW-0503">Monooxygenase</keyword>
<proteinExistence type="inferred from homology"/>
<evidence type="ECO:0000313" key="10">
    <source>
        <dbReference type="EMBL" id="RDX54450.1"/>
    </source>
</evidence>
<evidence type="ECO:0000256" key="7">
    <source>
        <dbReference type="ARBA" id="ARBA00023004"/>
    </source>
</evidence>
<dbReference type="AlphaFoldDB" id="A0A371DPI5"/>
<dbReference type="SUPFAM" id="SSF48264">
    <property type="entry name" value="Cytochrome P450"/>
    <property type="match status" value="1"/>
</dbReference>
<name>A0A371DPI5_9APHY</name>
<dbReference type="PRINTS" id="PR00463">
    <property type="entry name" value="EP450I"/>
</dbReference>
<dbReference type="InterPro" id="IPR050121">
    <property type="entry name" value="Cytochrome_P450_monoxygenase"/>
</dbReference>
<gene>
    <name evidence="10" type="ORF">OH76DRAFT_1340785</name>
</gene>
<dbReference type="Gene3D" id="1.10.630.10">
    <property type="entry name" value="Cytochrome P450"/>
    <property type="match status" value="1"/>
</dbReference>
<dbReference type="STRING" id="139420.A0A371DPI5"/>
<reference evidence="10 11" key="1">
    <citation type="journal article" date="2018" name="Biotechnol. Biofuels">
        <title>Integrative visual omics of the white-rot fungus Polyporus brumalis exposes the biotechnological potential of its oxidative enzymes for delignifying raw plant biomass.</title>
        <authorList>
            <person name="Miyauchi S."/>
            <person name="Rancon A."/>
            <person name="Drula E."/>
            <person name="Hage H."/>
            <person name="Chaduli D."/>
            <person name="Favel A."/>
            <person name="Grisel S."/>
            <person name="Henrissat B."/>
            <person name="Herpoel-Gimbert I."/>
            <person name="Ruiz-Duenas F.J."/>
            <person name="Chevret D."/>
            <person name="Hainaut M."/>
            <person name="Lin J."/>
            <person name="Wang M."/>
            <person name="Pangilinan J."/>
            <person name="Lipzen A."/>
            <person name="Lesage-Meessen L."/>
            <person name="Navarro D."/>
            <person name="Riley R."/>
            <person name="Grigoriev I.V."/>
            <person name="Zhou S."/>
            <person name="Raouche S."/>
            <person name="Rosso M.N."/>
        </authorList>
    </citation>
    <scope>NUCLEOTIDE SEQUENCE [LARGE SCALE GENOMIC DNA]</scope>
    <source>
        <strain evidence="10 11">BRFM 1820</strain>
    </source>
</reference>
<evidence type="ECO:0000256" key="3">
    <source>
        <dbReference type="ARBA" id="ARBA00010617"/>
    </source>
</evidence>
<comment type="pathway">
    <text evidence="2">Secondary metabolite biosynthesis.</text>
</comment>
<keyword evidence="7 9" id="KW-0408">Iron</keyword>
<dbReference type="InterPro" id="IPR036396">
    <property type="entry name" value="Cyt_P450_sf"/>
</dbReference>
<evidence type="ECO:0000256" key="1">
    <source>
        <dbReference type="ARBA" id="ARBA00001971"/>
    </source>
</evidence>
<comment type="cofactor">
    <cofactor evidence="1 9">
        <name>heme</name>
        <dbReference type="ChEBI" id="CHEBI:30413"/>
    </cofactor>
</comment>
<sequence>MALLQSLPQAALAIVALTLSWVILRPFLTRSSLDNLPGPPPESWFNGNLNQFLSRNCWAFRDELARNYPRVSVLHSLWGSKWVHVWDPKAFHAMFIKEQDVYEEPIQALRIMLGPGLLGTLGEQHRRQRKMLNPVFSTKHLRDMTPIFYSVIHKTRDAILQRVQAGPKDGVELDMLSWMGRTTLEILGQAGLGYSFDPLTEDRPDIFANAVKDLFPQLSRTSIVRVLLPYVADIGPAAFRRRIVEALPINNIQRLKDISDIMYERSVLIYNEKKAALEKGDDALKHQVGEGRDIMSILLRANLMAAEEDKLPDDELIGQVSTMVLAGMDTTANSLARILQLLAEHPDVQEKLREEVISAVETEGTDGAIDFDKLMDMPYMDAVCRETLRVSPGVTALFRFTTQDVLMPVMEPIRMRDGTISNAVHIPKGTRVVANITACNRDPALWGPDANEWRPSRWLEPLPRELEDAHVPGVYSHLMTFIGGSRACIGFKLAQVEIKTVLLVLLQHFRFELTGKPIAWNFAAVQYPSVGPEGEPEMPLRVVALRP</sequence>
<keyword evidence="5 9" id="KW-0479">Metal-binding</keyword>
<dbReference type="EMBL" id="KZ857384">
    <property type="protein sequence ID" value="RDX54450.1"/>
    <property type="molecule type" value="Genomic_DNA"/>
</dbReference>
<dbReference type="GO" id="GO:0016705">
    <property type="term" value="F:oxidoreductase activity, acting on paired donors, with incorporation or reduction of molecular oxygen"/>
    <property type="evidence" value="ECO:0007669"/>
    <property type="project" value="InterPro"/>
</dbReference>
<evidence type="ECO:0000256" key="9">
    <source>
        <dbReference type="PIRSR" id="PIRSR602401-1"/>
    </source>
</evidence>
<keyword evidence="6" id="KW-0560">Oxidoreductase</keyword>
<protein>
    <submittedName>
        <fullName evidence="10">Cytochrome P450</fullName>
    </submittedName>
</protein>
<dbReference type="GO" id="GO:0004497">
    <property type="term" value="F:monooxygenase activity"/>
    <property type="evidence" value="ECO:0007669"/>
    <property type="project" value="UniProtKB-KW"/>
</dbReference>
<feature type="binding site" description="axial binding residue" evidence="9">
    <location>
        <position position="488"/>
    </location>
    <ligand>
        <name>heme</name>
        <dbReference type="ChEBI" id="CHEBI:30413"/>
    </ligand>
    <ligandPart>
        <name>Fe</name>
        <dbReference type="ChEBI" id="CHEBI:18248"/>
    </ligandPart>
</feature>
<evidence type="ECO:0000256" key="8">
    <source>
        <dbReference type="ARBA" id="ARBA00023033"/>
    </source>
</evidence>